<dbReference type="InterPro" id="IPR017451">
    <property type="entry name" value="F-box-assoc_interact_dom"/>
</dbReference>
<dbReference type="SUPFAM" id="SSF50965">
    <property type="entry name" value="Galactose oxidase, central domain"/>
    <property type="match status" value="1"/>
</dbReference>
<dbReference type="Proteomes" id="UP001161247">
    <property type="component" value="Chromosome 3"/>
</dbReference>
<keyword evidence="2" id="KW-1185">Reference proteome</keyword>
<dbReference type="NCBIfam" id="TIGR01640">
    <property type="entry name" value="F_box_assoc_1"/>
    <property type="match status" value="1"/>
</dbReference>
<dbReference type="PANTHER" id="PTHR31672">
    <property type="entry name" value="BNACNNG10540D PROTEIN"/>
    <property type="match status" value="1"/>
</dbReference>
<accession>A0AAV1CUJ8</accession>
<dbReference type="EMBL" id="OX459120">
    <property type="protein sequence ID" value="CAI9099080.1"/>
    <property type="molecule type" value="Genomic_DNA"/>
</dbReference>
<evidence type="ECO:0000313" key="1">
    <source>
        <dbReference type="EMBL" id="CAI9099080.1"/>
    </source>
</evidence>
<reference evidence="1" key="1">
    <citation type="submission" date="2023-03" db="EMBL/GenBank/DDBJ databases">
        <authorList>
            <person name="Julca I."/>
        </authorList>
    </citation>
    <scope>NUCLEOTIDE SEQUENCE</scope>
</reference>
<organism evidence="1 2">
    <name type="scientific">Oldenlandia corymbosa var. corymbosa</name>
    <dbReference type="NCBI Taxonomy" id="529605"/>
    <lineage>
        <taxon>Eukaryota</taxon>
        <taxon>Viridiplantae</taxon>
        <taxon>Streptophyta</taxon>
        <taxon>Embryophyta</taxon>
        <taxon>Tracheophyta</taxon>
        <taxon>Spermatophyta</taxon>
        <taxon>Magnoliopsida</taxon>
        <taxon>eudicotyledons</taxon>
        <taxon>Gunneridae</taxon>
        <taxon>Pentapetalae</taxon>
        <taxon>asterids</taxon>
        <taxon>lamiids</taxon>
        <taxon>Gentianales</taxon>
        <taxon>Rubiaceae</taxon>
        <taxon>Rubioideae</taxon>
        <taxon>Spermacoceae</taxon>
        <taxon>Hedyotis-Oldenlandia complex</taxon>
        <taxon>Oldenlandia</taxon>
    </lineage>
</organism>
<gene>
    <name evidence="1" type="ORF">OLC1_LOCUS9162</name>
</gene>
<dbReference type="PANTHER" id="PTHR31672:SF13">
    <property type="entry name" value="F-BOX PROTEIN CPR30-LIKE"/>
    <property type="match status" value="1"/>
</dbReference>
<evidence type="ECO:0000313" key="2">
    <source>
        <dbReference type="Proteomes" id="UP001161247"/>
    </source>
</evidence>
<name>A0AAV1CUJ8_OLDCO</name>
<dbReference type="AlphaFoldDB" id="A0AAV1CUJ8"/>
<dbReference type="InterPro" id="IPR050796">
    <property type="entry name" value="SCF_F-box_component"/>
</dbReference>
<sequence>MDSSQLKDAAGNLEEISENQLLVSMQDDTNVDDDRFILNDGPDFRGLERFRTIVIGPCNGIVCLAEDCGFLVKALNVEENCIGGSIYLYNPATRESRKLPKRPFGCPQGLCCYRDCLGLGFDPCTNEYKIVSMVFFSYEDYDYSYGFYKVEIYCLSTNTWTQKDITLPSIDNPATPEDSLASVYLRRERSGYEEESCSIIIWMMKEYGVEESWVKRFCLGPFGGVPVPFTCWNDTKLIMGSDACTLSSCDLVEDGCQRRKLYSYGIVGAAIIQKECLVSLTQGLGEEAAS</sequence>
<dbReference type="InterPro" id="IPR011043">
    <property type="entry name" value="Gal_Oxase/kelch_b-propeller"/>
</dbReference>
<proteinExistence type="predicted"/>
<protein>
    <submittedName>
        <fullName evidence="1">OLC1v1035851C1</fullName>
    </submittedName>
</protein>